<feature type="compositionally biased region" description="Low complexity" evidence="1">
    <location>
        <begin position="169"/>
        <end position="180"/>
    </location>
</feature>
<feature type="compositionally biased region" description="Basic residues" evidence="1">
    <location>
        <begin position="32"/>
        <end position="58"/>
    </location>
</feature>
<feature type="compositionally biased region" description="Basic residues" evidence="1">
    <location>
        <begin position="156"/>
        <end position="168"/>
    </location>
</feature>
<feature type="compositionally biased region" description="Basic residues" evidence="1">
    <location>
        <begin position="320"/>
        <end position="347"/>
    </location>
</feature>
<protein>
    <submittedName>
        <fullName evidence="2">Various polyols ABC transporter, permease protein</fullName>
    </submittedName>
</protein>
<gene>
    <name evidence="2" type="ORF">AVDCRST_MAG65-1185</name>
</gene>
<feature type="compositionally biased region" description="Basic residues" evidence="1">
    <location>
        <begin position="203"/>
        <end position="218"/>
    </location>
</feature>
<sequence length="419" mass="46680">ERRRDPDSRRQGRDRPAGRAPAPGGRLPRLARGGRRPHPRRRHRRPAGGRRADHHRAGLQHAQPDLPVERQHLQPAAGIGAGRHHRPGHRLRAAGRRDRPLGRLGERPVGRAAGRPLGRPRRARRARHRHLPAGGRGHRHPLLAALQPARSAELRHHARRPAGLRRRAALAAGRQGRGQPPVRLAAGAVHPDPVRARPAVLPVRRRRRGGSLRHRNGPRARAAQGRPVGAVGDRPGPAQPGAVRPAGSGRRLPQPDPRRRLDVRLLRGSGARHALRPHAHQVRPLDVRGRGQSGGGATRGHQRQARLHVRLRPLLDLRGARRAPRRRAPGRRQPGQRRSRREPQRHRGGGDRGHQPVRRPRLGLRRPARHPRDPGDLQRADAAEPRLVLSLHDHRRRAAAGGQPRLRRPPLARIPRARV</sequence>
<feature type="region of interest" description="Disordered" evidence="1">
    <location>
        <begin position="156"/>
        <end position="185"/>
    </location>
</feature>
<feature type="non-terminal residue" evidence="2">
    <location>
        <position position="419"/>
    </location>
</feature>
<feature type="compositionally biased region" description="Basic and acidic residues" evidence="1">
    <location>
        <begin position="370"/>
        <end position="382"/>
    </location>
</feature>
<dbReference type="EMBL" id="CADCVL010000199">
    <property type="protein sequence ID" value="CAA9476922.1"/>
    <property type="molecule type" value="Genomic_DNA"/>
</dbReference>
<feature type="compositionally biased region" description="Basic and acidic residues" evidence="1">
    <location>
        <begin position="95"/>
        <end position="109"/>
    </location>
</feature>
<evidence type="ECO:0000313" key="2">
    <source>
        <dbReference type="EMBL" id="CAA9476922.1"/>
    </source>
</evidence>
<feature type="compositionally biased region" description="Low complexity" evidence="1">
    <location>
        <begin position="18"/>
        <end position="31"/>
    </location>
</feature>
<feature type="region of interest" description="Disordered" evidence="1">
    <location>
        <begin position="395"/>
        <end position="419"/>
    </location>
</feature>
<feature type="compositionally biased region" description="Basic and acidic residues" evidence="1">
    <location>
        <begin position="1"/>
        <end position="17"/>
    </location>
</feature>
<feature type="compositionally biased region" description="Basic residues" evidence="1">
    <location>
        <begin position="405"/>
        <end position="419"/>
    </location>
</feature>
<feature type="compositionally biased region" description="Basic residues" evidence="1">
    <location>
        <begin position="82"/>
        <end position="94"/>
    </location>
</feature>
<name>A0A6J4RM48_9ACTN</name>
<feature type="region of interest" description="Disordered" evidence="1">
    <location>
        <begin position="203"/>
        <end position="382"/>
    </location>
</feature>
<feature type="compositionally biased region" description="Basic residues" evidence="1">
    <location>
        <begin position="355"/>
        <end position="369"/>
    </location>
</feature>
<feature type="non-terminal residue" evidence="2">
    <location>
        <position position="1"/>
    </location>
</feature>
<proteinExistence type="predicted"/>
<accession>A0A6J4RM48</accession>
<organism evidence="2">
    <name type="scientific">uncultured Solirubrobacteraceae bacterium</name>
    <dbReference type="NCBI Taxonomy" id="1162706"/>
    <lineage>
        <taxon>Bacteria</taxon>
        <taxon>Bacillati</taxon>
        <taxon>Actinomycetota</taxon>
        <taxon>Thermoleophilia</taxon>
        <taxon>Solirubrobacterales</taxon>
        <taxon>Solirubrobacteraceae</taxon>
        <taxon>environmental samples</taxon>
    </lineage>
</organism>
<reference evidence="2" key="1">
    <citation type="submission" date="2020-02" db="EMBL/GenBank/DDBJ databases">
        <authorList>
            <person name="Meier V. D."/>
        </authorList>
    </citation>
    <scope>NUCLEOTIDE SEQUENCE</scope>
    <source>
        <strain evidence="2">AVDCRST_MAG65</strain>
    </source>
</reference>
<feature type="compositionally biased region" description="Basic and acidic residues" evidence="1">
    <location>
        <begin position="256"/>
        <end position="265"/>
    </location>
</feature>
<evidence type="ECO:0000256" key="1">
    <source>
        <dbReference type="SAM" id="MobiDB-lite"/>
    </source>
</evidence>
<feature type="compositionally biased region" description="Basic residues" evidence="1">
    <location>
        <begin position="300"/>
        <end position="311"/>
    </location>
</feature>
<feature type="region of interest" description="Disordered" evidence="1">
    <location>
        <begin position="1"/>
        <end position="126"/>
    </location>
</feature>
<dbReference type="AlphaFoldDB" id="A0A6J4RM48"/>